<dbReference type="InterPro" id="IPR000172">
    <property type="entry name" value="GMC_OxRdtase_N"/>
</dbReference>
<organism evidence="18 19">
    <name type="scientific">Gymnopilus dilepis</name>
    <dbReference type="NCBI Taxonomy" id="231916"/>
    <lineage>
        <taxon>Eukaryota</taxon>
        <taxon>Fungi</taxon>
        <taxon>Dikarya</taxon>
        <taxon>Basidiomycota</taxon>
        <taxon>Agaricomycotina</taxon>
        <taxon>Agaricomycetes</taxon>
        <taxon>Agaricomycetidae</taxon>
        <taxon>Agaricales</taxon>
        <taxon>Agaricineae</taxon>
        <taxon>Hymenogastraceae</taxon>
        <taxon>Gymnopilus</taxon>
    </lineage>
</organism>
<feature type="chain" id="PRO_5019540313" description="pyranose dehydrogenase (acceptor)" evidence="16">
    <location>
        <begin position="33"/>
        <end position="604"/>
    </location>
</feature>
<evidence type="ECO:0000256" key="2">
    <source>
        <dbReference type="ARBA" id="ARBA00004613"/>
    </source>
</evidence>
<protein>
    <recommendedName>
        <fullName evidence="5">pyranose dehydrogenase (acceptor)</fullName>
        <ecNumber evidence="5">1.1.99.29</ecNumber>
    </recommendedName>
</protein>
<evidence type="ECO:0000256" key="8">
    <source>
        <dbReference type="ARBA" id="ARBA00022827"/>
    </source>
</evidence>
<comment type="subcellular location">
    <subcellularLocation>
        <location evidence="2">Secreted</location>
    </subcellularLocation>
</comment>
<dbReference type="AlphaFoldDB" id="A0A409YWV7"/>
<evidence type="ECO:0000256" key="6">
    <source>
        <dbReference type="ARBA" id="ARBA00022525"/>
    </source>
</evidence>
<keyword evidence="19" id="KW-1185">Reference proteome</keyword>
<dbReference type="PROSITE" id="PS00624">
    <property type="entry name" value="GMC_OXRED_2"/>
    <property type="match status" value="1"/>
</dbReference>
<dbReference type="OrthoDB" id="269227at2759"/>
<dbReference type="GO" id="GO:0033718">
    <property type="term" value="F:pyranose dehydrogenase (acceptor) activity"/>
    <property type="evidence" value="ECO:0007669"/>
    <property type="project" value="UniProtKB-EC"/>
</dbReference>
<dbReference type="Pfam" id="PF05199">
    <property type="entry name" value="GMC_oxred_C"/>
    <property type="match status" value="1"/>
</dbReference>
<evidence type="ECO:0000256" key="13">
    <source>
        <dbReference type="ARBA" id="ARBA00034050"/>
    </source>
</evidence>
<evidence type="ECO:0000256" key="7">
    <source>
        <dbReference type="ARBA" id="ARBA00022630"/>
    </source>
</evidence>
<evidence type="ECO:0000256" key="3">
    <source>
        <dbReference type="ARBA" id="ARBA00010790"/>
    </source>
</evidence>
<keyword evidence="16" id="KW-0732">Signal</keyword>
<comment type="subunit">
    <text evidence="4">Monomer.</text>
</comment>
<dbReference type="InParanoid" id="A0A409YWV7"/>
<evidence type="ECO:0000256" key="5">
    <source>
        <dbReference type="ARBA" id="ARBA00013177"/>
    </source>
</evidence>
<sequence length="604" mass="64465">MHTISLARSVPSLLALLPIVLLELSLTNDARAASDSSALAPAITANYDYVIVGGGVAGCVLANRLSEDRSVQVLLLEAGPSNQNELDLEIPQFSQRVLPGSRFDWNFTTTNQPGLGNRSFGFQQGFVLGGGSSVNSMLYARGSSGDYDRIAQTTGDKEWSWNNLFPYFLKSEIFGPPADKHNIKGEFNPAVHGTHGVVGTSLPGFSYSLDGLVLRAIAQLPQEFPFIEDYNDGKSLGLGWTQSTIRNGTRSSAATAYLSSDVLRRTNLHVLANAFASRVYSSTNKKQSIDTVAFIQGRNASTINVRARKEIIISAGALNTPRLLLHSGIGEAAALKALNIPLVQNLPSVGKNLSDHPVILASWNRTAPDTIEHWNPAVNASAAAQALAQWESNRTGQFADGYTNQISFLRLNSSDPAVKAIFKQYGDPAPPGAAHFQLLPFNGGPFSLAAVLLTPFSRGTVELDPTNPSGPPLIDPAYYSHPADILLMRQAFRELIKFSTAPVWTSNLGAPLNGLENVIASGLSPSALDPYIAASTFSISHPIGTAAMTGYNAKFGVVNPDLRVKGVQGLRIVDASVFPFIPGANTQAPTYVIAERAADIIKGN</sequence>
<dbReference type="Gene3D" id="3.30.560.10">
    <property type="entry name" value="Glucose Oxidase, domain 3"/>
    <property type="match status" value="1"/>
</dbReference>
<reference evidence="18 19" key="1">
    <citation type="journal article" date="2018" name="Evol. Lett.">
        <title>Horizontal gene cluster transfer increased hallucinogenic mushroom diversity.</title>
        <authorList>
            <person name="Reynolds H.T."/>
            <person name="Vijayakumar V."/>
            <person name="Gluck-Thaler E."/>
            <person name="Korotkin H.B."/>
            <person name="Matheny P.B."/>
            <person name="Slot J.C."/>
        </authorList>
    </citation>
    <scope>NUCLEOTIDE SEQUENCE [LARGE SCALE GENOMIC DNA]</scope>
    <source>
        <strain evidence="18 19">SRW20</strain>
    </source>
</reference>
<evidence type="ECO:0000256" key="9">
    <source>
        <dbReference type="ARBA" id="ARBA00024699"/>
    </source>
</evidence>
<evidence type="ECO:0000256" key="10">
    <source>
        <dbReference type="ARBA" id="ARBA00033986"/>
    </source>
</evidence>
<proteinExistence type="inferred from homology"/>
<evidence type="ECO:0000256" key="1">
    <source>
        <dbReference type="ARBA" id="ARBA00001974"/>
    </source>
</evidence>
<name>A0A409YWV7_9AGAR</name>
<dbReference type="GO" id="GO:0050660">
    <property type="term" value="F:flavin adenine dinucleotide binding"/>
    <property type="evidence" value="ECO:0007669"/>
    <property type="project" value="InterPro"/>
</dbReference>
<keyword evidence="7" id="KW-0285">Flavoprotein</keyword>
<evidence type="ECO:0000256" key="14">
    <source>
        <dbReference type="ARBA" id="ARBA00034059"/>
    </source>
</evidence>
<dbReference type="Pfam" id="PF00732">
    <property type="entry name" value="GMC_oxred_N"/>
    <property type="match status" value="1"/>
</dbReference>
<feature type="domain" description="Glucose-methanol-choline oxidoreductase N-terminal" evidence="17">
    <location>
        <begin position="316"/>
        <end position="330"/>
    </location>
</feature>
<evidence type="ECO:0000313" key="18">
    <source>
        <dbReference type="EMBL" id="PPR07480.1"/>
    </source>
</evidence>
<dbReference type="SUPFAM" id="SSF51905">
    <property type="entry name" value="FAD/NAD(P)-binding domain"/>
    <property type="match status" value="1"/>
</dbReference>
<evidence type="ECO:0000256" key="16">
    <source>
        <dbReference type="SAM" id="SignalP"/>
    </source>
</evidence>
<dbReference type="EMBL" id="NHYE01000115">
    <property type="protein sequence ID" value="PPR07480.1"/>
    <property type="molecule type" value="Genomic_DNA"/>
</dbReference>
<comment type="caution">
    <text evidence="18">The sequence shown here is derived from an EMBL/GenBank/DDBJ whole genome shotgun (WGS) entry which is preliminary data.</text>
</comment>
<feature type="binding site" evidence="15">
    <location>
        <position position="127"/>
    </location>
    <ligand>
        <name>FAD</name>
        <dbReference type="ChEBI" id="CHEBI:57692"/>
    </ligand>
</feature>
<evidence type="ECO:0000256" key="4">
    <source>
        <dbReference type="ARBA" id="ARBA00011245"/>
    </source>
</evidence>
<evidence type="ECO:0000259" key="17">
    <source>
        <dbReference type="PROSITE" id="PS00624"/>
    </source>
</evidence>
<comment type="catalytic activity">
    <reaction evidence="11">
        <text>pyranose + acceptor = pyranos-2,3-diulose + reduced acceptor.</text>
        <dbReference type="EC" id="1.1.99.29"/>
    </reaction>
</comment>
<comment type="catalytic activity">
    <reaction evidence="10">
        <text>pyranose + acceptor = pyranos-2-ulose + reduced acceptor.</text>
        <dbReference type="EC" id="1.1.99.29"/>
    </reaction>
</comment>
<dbReference type="STRING" id="231916.A0A409YWV7"/>
<comment type="cofactor">
    <cofactor evidence="1 15">
        <name>FAD</name>
        <dbReference type="ChEBI" id="CHEBI:57692"/>
    </cofactor>
</comment>
<dbReference type="SUPFAM" id="SSF54373">
    <property type="entry name" value="FAD-linked reductases, C-terminal domain"/>
    <property type="match status" value="1"/>
</dbReference>
<dbReference type="InterPro" id="IPR012132">
    <property type="entry name" value="GMC_OxRdtase"/>
</dbReference>
<comment type="similarity">
    <text evidence="3">Belongs to the GMC oxidoreductase family.</text>
</comment>
<comment type="function">
    <text evidence="9">Catalyzes the single-oxidation or sequential double oxidation reaction of carbohydrates primarily at carbon-2 and/or carbon-3 with the concomitant reduction of the flavin. The enzyme exhibits a broad sugar substrate specificity, oxidizing different aldopyranoses to the corresponding C-1, C-2, C-3 or C-1,2, C-2,3 and C-3,4 (di)dehydro sugars with substrate-specific regioselectivity. Accepts only a narrow range of electron acceptors such as substituted benzoquinones and complexed metal ions and reacts extremely slowly with O(2) as acceptor. May play a role in the natural recycling of plant matter by oxidizing all major monosaccharides in lignocellulose and by reducing quinone compounds or reactive radical species generated during lignin depolymerization.</text>
</comment>
<comment type="catalytic activity">
    <reaction evidence="14">
        <text>a pyranoside + acceptor = a pyranosid-3,4-diulose + reduced acceptor.</text>
        <dbReference type="EC" id="1.1.99.29"/>
    </reaction>
</comment>
<dbReference type="GO" id="GO:0005576">
    <property type="term" value="C:extracellular region"/>
    <property type="evidence" value="ECO:0007669"/>
    <property type="project" value="UniProtKB-SubCell"/>
</dbReference>
<evidence type="ECO:0000256" key="12">
    <source>
        <dbReference type="ARBA" id="ARBA00034029"/>
    </source>
</evidence>
<keyword evidence="6" id="KW-0964">Secreted</keyword>
<gene>
    <name evidence="18" type="ORF">CVT26_013450</name>
</gene>
<dbReference type="InterPro" id="IPR036188">
    <property type="entry name" value="FAD/NAD-bd_sf"/>
</dbReference>
<dbReference type="Proteomes" id="UP000284706">
    <property type="component" value="Unassembled WGS sequence"/>
</dbReference>
<dbReference type="InterPro" id="IPR007867">
    <property type="entry name" value="GMC_OxRtase_C"/>
</dbReference>
<dbReference type="EC" id="1.1.99.29" evidence="5"/>
<evidence type="ECO:0000256" key="15">
    <source>
        <dbReference type="PIRSR" id="PIRSR000137-2"/>
    </source>
</evidence>
<dbReference type="Gene3D" id="3.50.50.60">
    <property type="entry name" value="FAD/NAD(P)-binding domain"/>
    <property type="match status" value="1"/>
</dbReference>
<feature type="signal peptide" evidence="16">
    <location>
        <begin position="1"/>
        <end position="32"/>
    </location>
</feature>
<evidence type="ECO:0000256" key="11">
    <source>
        <dbReference type="ARBA" id="ARBA00034010"/>
    </source>
</evidence>
<comment type="catalytic activity">
    <reaction evidence="13">
        <text>a pyranoside + acceptor = a pyranosid-3-ulose + reduced acceptor.</text>
        <dbReference type="EC" id="1.1.99.29"/>
    </reaction>
</comment>
<dbReference type="PANTHER" id="PTHR11552:SF147">
    <property type="entry name" value="CHOLINE DEHYDROGENASE, MITOCHONDRIAL"/>
    <property type="match status" value="1"/>
</dbReference>
<evidence type="ECO:0000313" key="19">
    <source>
        <dbReference type="Proteomes" id="UP000284706"/>
    </source>
</evidence>
<comment type="catalytic activity">
    <reaction evidence="12">
        <text>pyranose + acceptor = pyranos-3-ulose + reduced acceptor.</text>
        <dbReference type="EC" id="1.1.99.29"/>
    </reaction>
</comment>
<dbReference type="PIRSF" id="PIRSF000137">
    <property type="entry name" value="Alcohol_oxidase"/>
    <property type="match status" value="1"/>
</dbReference>
<accession>A0A409YWV7</accession>
<dbReference type="PANTHER" id="PTHR11552">
    <property type="entry name" value="GLUCOSE-METHANOL-CHOLINE GMC OXIDOREDUCTASE"/>
    <property type="match status" value="1"/>
</dbReference>
<keyword evidence="8 15" id="KW-0274">FAD</keyword>